<feature type="domain" description="DNA polymerase III alpha subunit finger" evidence="11">
    <location>
        <begin position="557"/>
        <end position="701"/>
    </location>
</feature>
<dbReference type="InterPro" id="IPR029460">
    <property type="entry name" value="DNAPol_HHH"/>
</dbReference>
<dbReference type="GO" id="GO:0006260">
    <property type="term" value="P:DNA replication"/>
    <property type="evidence" value="ECO:0007669"/>
    <property type="project" value="UniProtKB-KW"/>
</dbReference>
<keyword evidence="2 12" id="KW-0808">Transferase</keyword>
<dbReference type="InterPro" id="IPR009000">
    <property type="entry name" value="Transl_B-barrel_sf"/>
</dbReference>
<evidence type="ECO:0000256" key="7">
    <source>
        <dbReference type="SAM" id="Phobius"/>
    </source>
</evidence>
<evidence type="ECO:0000259" key="8">
    <source>
        <dbReference type="Pfam" id="PF03144"/>
    </source>
</evidence>
<dbReference type="GO" id="GO:0008408">
    <property type="term" value="F:3'-5' exonuclease activity"/>
    <property type="evidence" value="ECO:0007669"/>
    <property type="project" value="InterPro"/>
</dbReference>
<dbReference type="Pfam" id="PF14579">
    <property type="entry name" value="HHH_6"/>
    <property type="match status" value="1"/>
</dbReference>
<evidence type="ECO:0000259" key="10">
    <source>
        <dbReference type="Pfam" id="PF14579"/>
    </source>
</evidence>
<dbReference type="InterPro" id="IPR044923">
    <property type="entry name" value="PolC_middle_finger_sf"/>
</dbReference>
<keyword evidence="7" id="KW-0472">Membrane</keyword>
<dbReference type="Gene3D" id="6.10.140.1510">
    <property type="match status" value="1"/>
</dbReference>
<dbReference type="InterPro" id="IPR011708">
    <property type="entry name" value="DNA_pol3_alpha_NTPase_dom"/>
</dbReference>
<keyword evidence="7" id="KW-1133">Transmembrane helix</keyword>
<keyword evidence="4" id="KW-0235">DNA replication</keyword>
<dbReference type="OrthoDB" id="9804290at2"/>
<dbReference type="Pfam" id="PF17657">
    <property type="entry name" value="DNA_pol3_finger"/>
    <property type="match status" value="1"/>
</dbReference>
<name>C9LR16_9FIRM</name>
<dbReference type="eggNOG" id="COG2176">
    <property type="taxonomic scope" value="Bacteria"/>
</dbReference>
<feature type="domain" description="Translation elongation factor EFTu-like" evidence="8">
    <location>
        <begin position="213"/>
        <end position="280"/>
    </location>
</feature>
<dbReference type="eggNOG" id="COG0481">
    <property type="taxonomic scope" value="Bacteria"/>
</dbReference>
<dbReference type="EMBL" id="ACIM02000001">
    <property type="protein sequence ID" value="EEW98002.1"/>
    <property type="molecule type" value="Genomic_DNA"/>
</dbReference>
<keyword evidence="7" id="KW-0812">Transmembrane</keyword>
<accession>C9LR16</accession>
<dbReference type="RefSeq" id="WP_007070933.1">
    <property type="nucleotide sequence ID" value="NZ_GG698602.1"/>
</dbReference>
<keyword evidence="3 12" id="KW-0548">Nucleotidyltransferase</keyword>
<evidence type="ECO:0000256" key="1">
    <source>
        <dbReference type="ARBA" id="ARBA00012417"/>
    </source>
</evidence>
<dbReference type="HOGENOM" id="CLU_321540_0_0_9"/>
<dbReference type="Gene3D" id="2.40.30.10">
    <property type="entry name" value="Translation factors"/>
    <property type="match status" value="1"/>
</dbReference>
<evidence type="ECO:0000256" key="4">
    <source>
        <dbReference type="ARBA" id="ARBA00022705"/>
    </source>
</evidence>
<dbReference type="Proteomes" id="UP000004736">
    <property type="component" value="Unassembled WGS sequence"/>
</dbReference>
<dbReference type="SUPFAM" id="SSF50447">
    <property type="entry name" value="Translation proteins"/>
    <property type="match status" value="1"/>
</dbReference>
<keyword evidence="5" id="KW-0239">DNA-directed DNA polymerase</keyword>
<organism evidence="12 13">
    <name type="scientific">Dialister invisus DSM 15470</name>
    <dbReference type="NCBI Taxonomy" id="592028"/>
    <lineage>
        <taxon>Bacteria</taxon>
        <taxon>Bacillati</taxon>
        <taxon>Bacillota</taxon>
        <taxon>Negativicutes</taxon>
        <taxon>Veillonellales</taxon>
        <taxon>Veillonellaceae</taxon>
        <taxon>Dialister</taxon>
    </lineage>
</organism>
<evidence type="ECO:0000256" key="3">
    <source>
        <dbReference type="ARBA" id="ARBA00022695"/>
    </source>
</evidence>
<proteinExistence type="predicted"/>
<dbReference type="GO" id="GO:0003887">
    <property type="term" value="F:DNA-directed DNA polymerase activity"/>
    <property type="evidence" value="ECO:0007669"/>
    <property type="project" value="UniProtKB-KW"/>
</dbReference>
<dbReference type="PANTHER" id="PTHR32294:SF5">
    <property type="entry name" value="DNA POLYMERASE III POLC-TYPE"/>
    <property type="match status" value="1"/>
</dbReference>
<dbReference type="Pfam" id="PF07733">
    <property type="entry name" value="DNA_pol3_alpha"/>
    <property type="match status" value="1"/>
</dbReference>
<dbReference type="Gene3D" id="1.10.150.870">
    <property type="match status" value="1"/>
</dbReference>
<dbReference type="AlphaFoldDB" id="C9LR16"/>
<feature type="domain" description="DNA polymerase helix-hairpin-helix motif" evidence="10">
    <location>
        <begin position="818"/>
        <end position="897"/>
    </location>
</feature>
<dbReference type="Pfam" id="PF03144">
    <property type="entry name" value="GTP_EFTU_D2"/>
    <property type="match status" value="1"/>
</dbReference>
<evidence type="ECO:0000256" key="5">
    <source>
        <dbReference type="ARBA" id="ARBA00022932"/>
    </source>
</evidence>
<evidence type="ECO:0000259" key="11">
    <source>
        <dbReference type="Pfam" id="PF17657"/>
    </source>
</evidence>
<dbReference type="GO" id="GO:0005525">
    <property type="term" value="F:GTP binding"/>
    <property type="evidence" value="ECO:0007669"/>
    <property type="project" value="InterPro"/>
</dbReference>
<feature type="domain" description="Bacterial DNA polymerase III alpha subunit NTPase" evidence="9">
    <location>
        <begin position="330"/>
        <end position="498"/>
    </location>
</feature>
<evidence type="ECO:0000256" key="6">
    <source>
        <dbReference type="ARBA" id="ARBA00049244"/>
    </source>
</evidence>
<dbReference type="Gene3D" id="1.10.150.700">
    <property type="entry name" value="PolC, middle finger domain"/>
    <property type="match status" value="1"/>
</dbReference>
<dbReference type="Gene3D" id="3.40.50.300">
    <property type="entry name" value="P-loop containing nucleotide triphosphate hydrolases"/>
    <property type="match status" value="1"/>
</dbReference>
<dbReference type="InterPro" id="IPR027417">
    <property type="entry name" value="P-loop_NTPase"/>
</dbReference>
<gene>
    <name evidence="12" type="ORF">GCWU000321_01998</name>
</gene>
<keyword evidence="13" id="KW-1185">Reference proteome</keyword>
<sequence>MDTKYIRNILIVNNKQYGKSELIERLIEFCNRSMGYGEGICIPDMPGSHIVDKGQPVQLHYKYRNGEVYELNFIEIPAQVGFHCEWSADWTQDVYSSPFTCEGGLLLIDSCSVSKRQILADMNLVLAHGLVLIPVLIEKSGESINKERIIEDLECISGYDMANTVFVSDESGRNVEAVLQKIVEQVPPPLDNSKKPFRGFIFNSVLDPSRKALAHIRVVDGELKAGMKIRMMASGKVCTVSEVGHFLPFPAAADILCCGSIGYAAANMENIQDWEIGDTVVDSENNTLTALPGYVKAAKPTIFLGLFPIIKQGDPVEMGTNHEHEEVYDKLGKLCYDRAHAVYGDPLPEIVKDRLRLELKFIQDNGYSTIFYTAHKLVQYSNDGGHPAGVRDSLGSSFVAFMSGITEINPLPSHYVCPKCHWNHFYTDGSVGSGFDLPDHNCPECGTLLYKDGHNIPYSVLFGLDGTNIKGFGLVFVQDAGLAEVYKYMEKLLGREHVLCYGDKLIPGSEKFLKYPDVYKWLNAKDRRWPANSTVRFNYHSIMDDMLSLTMNGNDALTMVHELQNLTGINPQSIPFNDARALSVFCSTDALGITPSKLADVIVNGKVTVGTLGLPGYGTPFARGVLEDVQPKNFSELVKVSGFRYGTGVWVNNARELIKNDTVKIEEVISTREDVMNYLIHHGVESLTSFTVMENVRKGKGIESKGSNHLAELEAAHVPQWFIDSCLKIRYLPPKAPPIFSAMTALRIAWFKVYHPLAYYAAYFTVYAGGAFNATVILNGLASQKQELARIAALKHLTAVDKDNAAVIEVAAEMYLRGMEFLPISLEKSEATAFKIEDGKLLPSFNCIPALGNAAAGEIVKVRNEHLFTSKADLKKRGKVSQSIIDTMEHMGILKGLPEED</sequence>
<reference evidence="12" key="1">
    <citation type="submission" date="2009-09" db="EMBL/GenBank/DDBJ databases">
        <authorList>
            <person name="Weinstock G."/>
            <person name="Sodergren E."/>
            <person name="Clifton S."/>
            <person name="Fulton L."/>
            <person name="Fulton B."/>
            <person name="Courtney L."/>
            <person name="Fronick C."/>
            <person name="Harrison M."/>
            <person name="Strong C."/>
            <person name="Farmer C."/>
            <person name="Delahaunty K."/>
            <person name="Markovic C."/>
            <person name="Hall O."/>
            <person name="Minx P."/>
            <person name="Tomlinson C."/>
            <person name="Mitreva M."/>
            <person name="Nelson J."/>
            <person name="Hou S."/>
            <person name="Wollam A."/>
            <person name="Pepin K.H."/>
            <person name="Johnson M."/>
            <person name="Bhonagiri V."/>
            <person name="Nash W.E."/>
            <person name="Warren W."/>
            <person name="Chinwalla A."/>
            <person name="Mardis E.R."/>
            <person name="Wilson R.K."/>
        </authorList>
    </citation>
    <scope>NUCLEOTIDE SEQUENCE [LARGE SCALE GENOMIC DNA]</scope>
    <source>
        <strain evidence="12">DSM 15470</strain>
    </source>
</reference>
<comment type="caution">
    <text evidence="12">The sequence shown here is derived from an EMBL/GenBank/DDBJ whole genome shotgun (WGS) entry which is preliminary data.</text>
</comment>
<dbReference type="InterPro" id="IPR004161">
    <property type="entry name" value="EFTu-like_2"/>
</dbReference>
<dbReference type="STRING" id="592028.GCWU000321_01998"/>
<evidence type="ECO:0000313" key="12">
    <source>
        <dbReference type="EMBL" id="EEW98002.1"/>
    </source>
</evidence>
<dbReference type="InterPro" id="IPR040982">
    <property type="entry name" value="DNA_pol3_finger"/>
</dbReference>
<evidence type="ECO:0000313" key="13">
    <source>
        <dbReference type="Proteomes" id="UP000004736"/>
    </source>
</evidence>
<dbReference type="InterPro" id="IPR004805">
    <property type="entry name" value="DnaE2/DnaE/PolC"/>
</dbReference>
<dbReference type="EC" id="2.7.7.7" evidence="1"/>
<evidence type="ECO:0000259" key="9">
    <source>
        <dbReference type="Pfam" id="PF07733"/>
    </source>
</evidence>
<dbReference type="SUPFAM" id="SSF52540">
    <property type="entry name" value="P-loop containing nucleoside triphosphate hydrolases"/>
    <property type="match status" value="1"/>
</dbReference>
<dbReference type="PANTHER" id="PTHR32294">
    <property type="entry name" value="DNA POLYMERASE III SUBUNIT ALPHA"/>
    <property type="match status" value="1"/>
</dbReference>
<feature type="transmembrane region" description="Helical" evidence="7">
    <location>
        <begin position="757"/>
        <end position="781"/>
    </location>
</feature>
<evidence type="ECO:0000256" key="2">
    <source>
        <dbReference type="ARBA" id="ARBA00022679"/>
    </source>
</evidence>
<dbReference type="GeneID" id="78278502"/>
<protein>
    <recommendedName>
        <fullName evidence="1">DNA-directed DNA polymerase</fullName>
        <ecNumber evidence="1">2.7.7.7</ecNumber>
    </recommendedName>
</protein>
<comment type="catalytic activity">
    <reaction evidence="6">
        <text>DNA(n) + a 2'-deoxyribonucleoside 5'-triphosphate = DNA(n+1) + diphosphate</text>
        <dbReference type="Rhea" id="RHEA:22508"/>
        <dbReference type="Rhea" id="RHEA-COMP:17339"/>
        <dbReference type="Rhea" id="RHEA-COMP:17340"/>
        <dbReference type="ChEBI" id="CHEBI:33019"/>
        <dbReference type="ChEBI" id="CHEBI:61560"/>
        <dbReference type="ChEBI" id="CHEBI:173112"/>
        <dbReference type="EC" id="2.7.7.7"/>
    </reaction>
</comment>